<accession>A0ACB9K5A7</accession>
<keyword evidence="2" id="KW-1185">Reference proteome</keyword>
<dbReference type="EMBL" id="CM042018">
    <property type="protein sequence ID" value="KAI3827360.1"/>
    <property type="molecule type" value="Genomic_DNA"/>
</dbReference>
<reference evidence="2" key="1">
    <citation type="journal article" date="2022" name="Mol. Ecol. Resour.">
        <title>The genomes of chicory, endive, great burdock and yacon provide insights into Asteraceae palaeo-polyploidization history and plant inulin production.</title>
        <authorList>
            <person name="Fan W."/>
            <person name="Wang S."/>
            <person name="Wang H."/>
            <person name="Wang A."/>
            <person name="Jiang F."/>
            <person name="Liu H."/>
            <person name="Zhao H."/>
            <person name="Xu D."/>
            <person name="Zhang Y."/>
        </authorList>
    </citation>
    <scope>NUCLEOTIDE SEQUENCE [LARGE SCALE GENOMIC DNA]</scope>
    <source>
        <strain evidence="2">cv. Yunnan</strain>
    </source>
</reference>
<sequence>MRSARVPREEQQDHKEERKECVGDEKRLSISLFEGTHVVQSGNKVAEHQHVAKMIILESDRAQHGARKALLDCTHKTVRKQLLNHHKYPSLHFPSKSERKMMNKRHTFQPTNYLDFPTSPDVFEDRQTMHHFTHSHHPIALVSLQDPFTHSWRPFQLPTAFNKTLEKSDNTNRRVRGSIWLARKRQRRGSKSVSVGWPTVVVRVRSGDGRPTVG</sequence>
<evidence type="ECO:0000313" key="2">
    <source>
        <dbReference type="Proteomes" id="UP001056120"/>
    </source>
</evidence>
<proteinExistence type="predicted"/>
<comment type="caution">
    <text evidence="1">The sequence shown here is derived from an EMBL/GenBank/DDBJ whole genome shotgun (WGS) entry which is preliminary data.</text>
</comment>
<name>A0ACB9K5A7_9ASTR</name>
<protein>
    <submittedName>
        <fullName evidence="1">Uncharacterized protein</fullName>
    </submittedName>
</protein>
<gene>
    <name evidence="1" type="ORF">L1987_01433</name>
</gene>
<reference evidence="1 2" key="2">
    <citation type="journal article" date="2022" name="Mol. Ecol. Resour.">
        <title>The genomes of chicory, endive, great burdock and yacon provide insights into Asteraceae paleo-polyploidization history and plant inulin production.</title>
        <authorList>
            <person name="Fan W."/>
            <person name="Wang S."/>
            <person name="Wang H."/>
            <person name="Wang A."/>
            <person name="Jiang F."/>
            <person name="Liu H."/>
            <person name="Zhao H."/>
            <person name="Xu D."/>
            <person name="Zhang Y."/>
        </authorList>
    </citation>
    <scope>NUCLEOTIDE SEQUENCE [LARGE SCALE GENOMIC DNA]</scope>
    <source>
        <strain evidence="2">cv. Yunnan</strain>
        <tissue evidence="1">Leaves</tissue>
    </source>
</reference>
<dbReference type="Proteomes" id="UP001056120">
    <property type="component" value="Linkage Group LG01"/>
</dbReference>
<evidence type="ECO:0000313" key="1">
    <source>
        <dbReference type="EMBL" id="KAI3827360.1"/>
    </source>
</evidence>
<organism evidence="1 2">
    <name type="scientific">Smallanthus sonchifolius</name>
    <dbReference type="NCBI Taxonomy" id="185202"/>
    <lineage>
        <taxon>Eukaryota</taxon>
        <taxon>Viridiplantae</taxon>
        <taxon>Streptophyta</taxon>
        <taxon>Embryophyta</taxon>
        <taxon>Tracheophyta</taxon>
        <taxon>Spermatophyta</taxon>
        <taxon>Magnoliopsida</taxon>
        <taxon>eudicotyledons</taxon>
        <taxon>Gunneridae</taxon>
        <taxon>Pentapetalae</taxon>
        <taxon>asterids</taxon>
        <taxon>campanulids</taxon>
        <taxon>Asterales</taxon>
        <taxon>Asteraceae</taxon>
        <taxon>Asteroideae</taxon>
        <taxon>Heliantheae alliance</taxon>
        <taxon>Millerieae</taxon>
        <taxon>Smallanthus</taxon>
    </lineage>
</organism>